<organism evidence="2 3">
    <name type="scientific">Pristionchus fissidentatus</name>
    <dbReference type="NCBI Taxonomy" id="1538716"/>
    <lineage>
        <taxon>Eukaryota</taxon>
        <taxon>Metazoa</taxon>
        <taxon>Ecdysozoa</taxon>
        <taxon>Nematoda</taxon>
        <taxon>Chromadorea</taxon>
        <taxon>Rhabditida</taxon>
        <taxon>Rhabditina</taxon>
        <taxon>Diplogasteromorpha</taxon>
        <taxon>Diplogasteroidea</taxon>
        <taxon>Neodiplogasteridae</taxon>
        <taxon>Pristionchus</taxon>
    </lineage>
</organism>
<evidence type="ECO:0000313" key="3">
    <source>
        <dbReference type="Proteomes" id="UP001432322"/>
    </source>
</evidence>
<feature type="non-terminal residue" evidence="2">
    <location>
        <position position="1"/>
    </location>
</feature>
<protein>
    <recommendedName>
        <fullName evidence="4">Ribosomal protein</fullName>
    </recommendedName>
</protein>
<gene>
    <name evidence="2" type="ORF">PFISCL1PPCAC_22569</name>
</gene>
<feature type="region of interest" description="Disordered" evidence="1">
    <location>
        <begin position="185"/>
        <end position="208"/>
    </location>
</feature>
<dbReference type="AlphaFoldDB" id="A0AAV5WN85"/>
<dbReference type="Proteomes" id="UP001432322">
    <property type="component" value="Unassembled WGS sequence"/>
</dbReference>
<evidence type="ECO:0000313" key="2">
    <source>
        <dbReference type="EMBL" id="GMT31272.1"/>
    </source>
</evidence>
<sequence length="208" mass="23748">TSSTLDMFHSLKNFTKTRFSRHAIVPDTVIHTYYRLLLRPAASLQHGRLLGAALINRPHSIQVKTRARILQGHVAEWRDNVAIAVQRHVGQQLFDSYRRLGFVVGQRALLPLVHCVHRKDALDINVHERGRFGDGGAKIRNRLLVAESDERQLLQSADQLVRQSRHAALVHPDLRVDGLYRDDDRVTEKGNLQNSRKLPSRQQSKTGR</sequence>
<evidence type="ECO:0008006" key="4">
    <source>
        <dbReference type="Google" id="ProtNLM"/>
    </source>
</evidence>
<proteinExistence type="predicted"/>
<dbReference type="EMBL" id="BTSY01000006">
    <property type="protein sequence ID" value="GMT31272.1"/>
    <property type="molecule type" value="Genomic_DNA"/>
</dbReference>
<reference evidence="2" key="1">
    <citation type="submission" date="2023-10" db="EMBL/GenBank/DDBJ databases">
        <title>Genome assembly of Pristionchus species.</title>
        <authorList>
            <person name="Yoshida K."/>
            <person name="Sommer R.J."/>
        </authorList>
    </citation>
    <scope>NUCLEOTIDE SEQUENCE</scope>
    <source>
        <strain evidence="2">RS5133</strain>
    </source>
</reference>
<comment type="caution">
    <text evidence="2">The sequence shown here is derived from an EMBL/GenBank/DDBJ whole genome shotgun (WGS) entry which is preliminary data.</text>
</comment>
<feature type="compositionally biased region" description="Polar residues" evidence="1">
    <location>
        <begin position="190"/>
        <end position="208"/>
    </location>
</feature>
<name>A0AAV5WN85_9BILA</name>
<accession>A0AAV5WN85</accession>
<evidence type="ECO:0000256" key="1">
    <source>
        <dbReference type="SAM" id="MobiDB-lite"/>
    </source>
</evidence>
<keyword evidence="3" id="KW-1185">Reference proteome</keyword>